<gene>
    <name evidence="1" type="primary">puhC</name>
    <name evidence="1" type="ORF">NKE59_06840</name>
</gene>
<protein>
    <submittedName>
        <fullName evidence="1">Photosynthetic complex assembly protein PuhC</fullName>
    </submittedName>
</protein>
<dbReference type="NCBIfam" id="TIGR03054">
    <property type="entry name" value="photo_alph_chp1"/>
    <property type="match status" value="1"/>
</dbReference>
<dbReference type="EMBL" id="CP099959">
    <property type="protein sequence ID" value="XCC57206.1"/>
    <property type="molecule type" value="Genomic_DNA"/>
</dbReference>
<sequence>MLGTVAAVVFLTWVITQSQVSARYPDAPAKQVKQLRFEDRSDGSIAVFDYQTGKQIDSIVGEAGFVRGALRTLAQERKRRDIDSKPPFELIARQDGRLTLIDPSTGRTIDLESFGEINAKHFARLLRLDSQATQQR</sequence>
<accession>A0AAU8A1D0</accession>
<dbReference type="AlphaFoldDB" id="A0AAU8A1D0"/>
<reference evidence="1" key="1">
    <citation type="submission" date="2022-06" db="EMBL/GenBank/DDBJ databases">
        <title>New Polynucleobacter species.</title>
        <authorList>
            <person name="Hahn M.W."/>
        </authorList>
    </citation>
    <scope>NUCLEOTIDE SEQUENCE</scope>
    <source>
        <strain evidence="1">UK-FUSCHL-C3</strain>
    </source>
</reference>
<dbReference type="InterPro" id="IPR017495">
    <property type="entry name" value="PuhC"/>
</dbReference>
<proteinExistence type="predicted"/>
<organism evidence="1">
    <name type="scientific">Polynucleobacter sp. UK-FUSCHL-C3</name>
    <dbReference type="NCBI Taxonomy" id="2955208"/>
    <lineage>
        <taxon>Bacteria</taxon>
        <taxon>Pseudomonadati</taxon>
        <taxon>Pseudomonadota</taxon>
        <taxon>Betaproteobacteria</taxon>
        <taxon>Burkholderiales</taxon>
        <taxon>Burkholderiaceae</taxon>
        <taxon>Polynucleobacter</taxon>
    </lineage>
</organism>
<evidence type="ECO:0000313" key="1">
    <source>
        <dbReference type="EMBL" id="XCC57206.1"/>
    </source>
</evidence>
<name>A0AAU8A1D0_9BURK</name>